<organism evidence="2 3">
    <name type="scientific">Rotaria sordida</name>
    <dbReference type="NCBI Taxonomy" id="392033"/>
    <lineage>
        <taxon>Eukaryota</taxon>
        <taxon>Metazoa</taxon>
        <taxon>Spiralia</taxon>
        <taxon>Gnathifera</taxon>
        <taxon>Rotifera</taxon>
        <taxon>Eurotatoria</taxon>
        <taxon>Bdelloidea</taxon>
        <taxon>Philodinida</taxon>
        <taxon>Philodinidae</taxon>
        <taxon>Rotaria</taxon>
    </lineage>
</organism>
<comment type="caution">
    <text evidence="2">The sequence shown here is derived from an EMBL/GenBank/DDBJ whole genome shotgun (WGS) entry which is preliminary data.</text>
</comment>
<feature type="non-terminal residue" evidence="2">
    <location>
        <position position="75"/>
    </location>
</feature>
<protein>
    <submittedName>
        <fullName evidence="2">Uncharacterized protein</fullName>
    </submittedName>
</protein>
<dbReference type="EMBL" id="CAJOBD010021273">
    <property type="protein sequence ID" value="CAF4245204.1"/>
    <property type="molecule type" value="Genomic_DNA"/>
</dbReference>
<dbReference type="Proteomes" id="UP000663836">
    <property type="component" value="Unassembled WGS sequence"/>
</dbReference>
<keyword evidence="1" id="KW-1133">Transmembrane helix</keyword>
<evidence type="ECO:0000313" key="3">
    <source>
        <dbReference type="Proteomes" id="UP000663836"/>
    </source>
</evidence>
<evidence type="ECO:0000313" key="2">
    <source>
        <dbReference type="EMBL" id="CAF4245204.1"/>
    </source>
</evidence>
<reference evidence="2" key="1">
    <citation type="submission" date="2021-02" db="EMBL/GenBank/DDBJ databases">
        <authorList>
            <person name="Nowell W R."/>
        </authorList>
    </citation>
    <scope>NUCLEOTIDE SEQUENCE</scope>
</reference>
<keyword evidence="1" id="KW-0812">Transmembrane</keyword>
<evidence type="ECO:0000256" key="1">
    <source>
        <dbReference type="SAM" id="Phobius"/>
    </source>
</evidence>
<feature type="transmembrane region" description="Helical" evidence="1">
    <location>
        <begin position="36"/>
        <end position="56"/>
    </location>
</feature>
<accession>A0A820EDH0</accession>
<proteinExistence type="predicted"/>
<sequence>MLSLKNYFVNLNIYESSTDSTATDEEQERQRRLNIIATRIFFIVLIIVLFGVAIIMKTRSRNTLIIVENPTEDEL</sequence>
<name>A0A820EDH0_9BILA</name>
<keyword evidence="1" id="KW-0472">Membrane</keyword>
<dbReference type="AlphaFoldDB" id="A0A820EDH0"/>
<gene>
    <name evidence="2" type="ORF">JBS370_LOCUS38480</name>
</gene>